<dbReference type="InterPro" id="IPR014198">
    <property type="entry name" value="Spore_III_AB"/>
</dbReference>
<organism evidence="2 3">
    <name type="scientific">Candidatus Anaerotruncus excrementipullorum</name>
    <dbReference type="NCBI Taxonomy" id="2838465"/>
    <lineage>
        <taxon>Bacteria</taxon>
        <taxon>Bacillati</taxon>
        <taxon>Bacillota</taxon>
        <taxon>Clostridia</taxon>
        <taxon>Eubacteriales</taxon>
        <taxon>Oscillospiraceae</taxon>
        <taxon>Anaerotruncus</taxon>
    </lineage>
</organism>
<keyword evidence="1" id="KW-0472">Membrane</keyword>
<sequence>MTLLVKFCGMALLVYCTTSLGLSAAAGLGRRVRELELSLAVVAGLAGELQYSLAPPSQAVERLAARPSLGRMGYLGDCASLCRQGTPFPRAWKTALSRARGALLPEDLGPLAELGETLGQCDLAGQLASLDRADRLLRCQLEEARAQRLGRGKLYRTMGVLSGVFLAILFV</sequence>
<accession>A0A9D2B7Y0</accession>
<feature type="transmembrane region" description="Helical" evidence="1">
    <location>
        <begin position="12"/>
        <end position="29"/>
    </location>
</feature>
<proteinExistence type="predicted"/>
<name>A0A9D2B7Y0_9FIRM</name>
<dbReference type="Pfam" id="PF09548">
    <property type="entry name" value="Spore_III_AB"/>
    <property type="match status" value="1"/>
</dbReference>
<dbReference type="AlphaFoldDB" id="A0A9D2B7Y0"/>
<dbReference type="Proteomes" id="UP000886800">
    <property type="component" value="Unassembled WGS sequence"/>
</dbReference>
<reference evidence="2" key="1">
    <citation type="journal article" date="2021" name="PeerJ">
        <title>Extensive microbial diversity within the chicken gut microbiome revealed by metagenomics and culture.</title>
        <authorList>
            <person name="Gilroy R."/>
            <person name="Ravi A."/>
            <person name="Getino M."/>
            <person name="Pursley I."/>
            <person name="Horton D.L."/>
            <person name="Alikhan N.F."/>
            <person name="Baker D."/>
            <person name="Gharbi K."/>
            <person name="Hall N."/>
            <person name="Watson M."/>
            <person name="Adriaenssens E.M."/>
            <person name="Foster-Nyarko E."/>
            <person name="Jarju S."/>
            <person name="Secka A."/>
            <person name="Antonio M."/>
            <person name="Oren A."/>
            <person name="Chaudhuri R.R."/>
            <person name="La Ragione R."/>
            <person name="Hildebrand F."/>
            <person name="Pallen M.J."/>
        </authorList>
    </citation>
    <scope>NUCLEOTIDE SEQUENCE</scope>
    <source>
        <strain evidence="2">CHK188-5543</strain>
    </source>
</reference>
<keyword evidence="1" id="KW-1133">Transmembrane helix</keyword>
<comment type="caution">
    <text evidence="2">The sequence shown here is derived from an EMBL/GenBank/DDBJ whole genome shotgun (WGS) entry which is preliminary data.</text>
</comment>
<protein>
    <submittedName>
        <fullName evidence="2">Stage III sporulation protein AB</fullName>
    </submittedName>
</protein>
<gene>
    <name evidence="2" type="ORF">H9736_08405</name>
</gene>
<reference evidence="2" key="2">
    <citation type="submission" date="2021-04" db="EMBL/GenBank/DDBJ databases">
        <authorList>
            <person name="Gilroy R."/>
        </authorList>
    </citation>
    <scope>NUCLEOTIDE SEQUENCE</scope>
    <source>
        <strain evidence="2">CHK188-5543</strain>
    </source>
</reference>
<evidence type="ECO:0000313" key="3">
    <source>
        <dbReference type="Proteomes" id="UP000886800"/>
    </source>
</evidence>
<evidence type="ECO:0000313" key="2">
    <source>
        <dbReference type="EMBL" id="HIX66253.1"/>
    </source>
</evidence>
<dbReference type="EMBL" id="DXES01000177">
    <property type="protein sequence ID" value="HIX66253.1"/>
    <property type="molecule type" value="Genomic_DNA"/>
</dbReference>
<evidence type="ECO:0000256" key="1">
    <source>
        <dbReference type="SAM" id="Phobius"/>
    </source>
</evidence>
<keyword evidence="1" id="KW-0812">Transmembrane</keyword>